<proteinExistence type="predicted"/>
<evidence type="ECO:0000313" key="2">
    <source>
        <dbReference type="Proteomes" id="UP000198104"/>
    </source>
</evidence>
<sequence length="59" mass="6605">METQNLLIAALTHLIQFQSSHCVIARERALMMFEALSDLKESNTEIEDLCLQANALLAT</sequence>
<keyword evidence="2" id="KW-1185">Reference proteome</keyword>
<protein>
    <submittedName>
        <fullName evidence="1">Uncharacterized protein</fullName>
    </submittedName>
</protein>
<gene>
    <name evidence="1" type="ORF">CBI30_03545</name>
</gene>
<dbReference type="AlphaFoldDB" id="A0A254Q0E3"/>
<evidence type="ECO:0000313" key="1">
    <source>
        <dbReference type="EMBL" id="OWS72273.1"/>
    </source>
</evidence>
<comment type="caution">
    <text evidence="1">The sequence shown here is derived from an EMBL/GenBank/DDBJ whole genome shotgun (WGS) entry which is preliminary data.</text>
</comment>
<reference evidence="1 2" key="1">
    <citation type="submission" date="2017-05" db="EMBL/GenBank/DDBJ databases">
        <title>Polynucleobacter sp. MWH-K35W1 isolated from the permanently anoxic monimolimnion of a meromictic lake.</title>
        <authorList>
            <person name="Hahn M.W."/>
        </authorList>
    </citation>
    <scope>NUCLEOTIDE SEQUENCE [LARGE SCALE GENOMIC DNA]</scope>
    <source>
        <strain evidence="1 2">MWH-K35W1</strain>
    </source>
</reference>
<organism evidence="1 2">
    <name type="scientific">Polynucleobacter aenigmaticus</name>
    <dbReference type="NCBI Taxonomy" id="1743164"/>
    <lineage>
        <taxon>Bacteria</taxon>
        <taxon>Pseudomonadati</taxon>
        <taxon>Pseudomonadota</taxon>
        <taxon>Betaproteobacteria</taxon>
        <taxon>Burkholderiales</taxon>
        <taxon>Burkholderiaceae</taxon>
        <taxon>Polynucleobacter</taxon>
    </lineage>
</organism>
<accession>A0A254Q0E3</accession>
<name>A0A254Q0E3_9BURK</name>
<dbReference type="Proteomes" id="UP000198104">
    <property type="component" value="Unassembled WGS sequence"/>
</dbReference>
<dbReference type="EMBL" id="NGUO01000004">
    <property type="protein sequence ID" value="OWS72273.1"/>
    <property type="molecule type" value="Genomic_DNA"/>
</dbReference>